<proteinExistence type="predicted"/>
<dbReference type="GO" id="GO:0005524">
    <property type="term" value="F:ATP binding"/>
    <property type="evidence" value="ECO:0007669"/>
    <property type="project" value="UniProtKB-KW"/>
</dbReference>
<sequence length="850" mass="90610">MYKQKGSPVLQLWKPSDTNTLVQAHWHPSSQQSSCQPELEGQAEVFWLQGKRLSVVRDTHGLLFEQLDKRGRWPWQQQRERDDAVGASTTLQYVPYSEILSVRYLPIKRYCLALTRQQRKHHFFELQVLRRHPGRPWQWGLSTMQLSCEQQGVAKAWVQQIQAALQQLDSRPKHLLVFVNPFGGRRQAPQVWQRVAAPVLAAAGTQCDVLETTHQGHAESVVRSLSQQQLQQLDGVVAVGGDGLYSELLTGVLQHAHAAAALQLRLAHIPAGSTDAVACTLHGTRDPLTAALHIALGDCTPLDVARLVTVDTQLAAGVAPSTAAALAEPAATAAAAAACAASFGASFGASAGEETELLRAGRAAPQAAAAADAATAPPSKQQQQQRHTRRRQQQHKQHERRQQQQQQFVPLLRHFVCVASYGFLGDVMEASEKLRWMGPLRYDVAGALRFLLLKGYDATVWYKPAAAPAAPVDDEDVASSSSSVAPCGHYSQQQQQQQQQQHGLLEPLVSSAALSPLPHHYTPGLHVGQPAYNHSHQQQQQQQQGCSSVRSSSSVRVSFESRSLPAAASSSSSSSSSSPVHGSSNAAASGSATGSSAEYLAAVDAATAAPPGNAIAQQHGYPAVAAVHASAGSISSSWGSSSAAAANAASQPAGSIAGSIGSSSYCRTGCALCGAAALQRSSSRKSFTQESQQQQQQQHAHSMPAATTFPPTQAGTQAAAAAEQPPGAGWVKVEGRFASIMAVVTSCRSGKSRSGVCPEAHLADGRLVLVLVEKKGRLAYLRFLLQLATQGVVPGALPFVRVEHVTEVQVHARGKQSSWNVDGELLRHPRVHIGVHAGLVDVFARGIEQM</sequence>
<dbReference type="Proteomes" id="UP000256970">
    <property type="component" value="Unassembled WGS sequence"/>
</dbReference>
<feature type="region of interest" description="Disordered" evidence="1">
    <location>
        <begin position="684"/>
        <end position="723"/>
    </location>
</feature>
<dbReference type="EMBL" id="FNXT01001262">
    <property type="protein sequence ID" value="SZX76606.1"/>
    <property type="molecule type" value="Genomic_DNA"/>
</dbReference>
<dbReference type="GO" id="GO:0016301">
    <property type="term" value="F:kinase activity"/>
    <property type="evidence" value="ECO:0007669"/>
    <property type="project" value="UniProtKB-KW"/>
</dbReference>
<accession>A0A383WIM7</accession>
<dbReference type="InterPro" id="IPR017438">
    <property type="entry name" value="ATP-NAD_kinase_N"/>
</dbReference>
<evidence type="ECO:0000256" key="1">
    <source>
        <dbReference type="SAM" id="MobiDB-lite"/>
    </source>
</evidence>
<dbReference type="InterPro" id="IPR016064">
    <property type="entry name" value="NAD/diacylglycerol_kinase_sf"/>
</dbReference>
<dbReference type="InterPro" id="IPR050187">
    <property type="entry name" value="Lipid_Phosphate_FormReg"/>
</dbReference>
<dbReference type="InterPro" id="IPR001206">
    <property type="entry name" value="Diacylglycerol_kinase_cat_dom"/>
</dbReference>
<keyword evidence="4" id="KW-1185">Reference proteome</keyword>
<feature type="region of interest" description="Disordered" evidence="1">
    <location>
        <begin position="566"/>
        <end position="591"/>
    </location>
</feature>
<evidence type="ECO:0000259" key="2">
    <source>
        <dbReference type="PROSITE" id="PS50146"/>
    </source>
</evidence>
<dbReference type="SMART" id="SM00046">
    <property type="entry name" value="DAGKc"/>
    <property type="match status" value="1"/>
</dbReference>
<dbReference type="PANTHER" id="PTHR12358">
    <property type="entry name" value="SPHINGOSINE KINASE"/>
    <property type="match status" value="1"/>
</dbReference>
<gene>
    <name evidence="3" type="ORF">BQ4739_LOCUS16983</name>
</gene>
<feature type="region of interest" description="Disordered" evidence="1">
    <location>
        <begin position="468"/>
        <end position="503"/>
    </location>
</feature>
<dbReference type="Pfam" id="PF00781">
    <property type="entry name" value="DAGK_cat"/>
    <property type="match status" value="1"/>
</dbReference>
<dbReference type="PROSITE" id="PS50146">
    <property type="entry name" value="DAGK"/>
    <property type="match status" value="1"/>
</dbReference>
<dbReference type="Gene3D" id="3.40.50.10330">
    <property type="entry name" value="Probable inorganic polyphosphate/atp-NAD kinase, domain 1"/>
    <property type="match status" value="1"/>
</dbReference>
<dbReference type="STRING" id="3088.A0A383WIM7"/>
<feature type="compositionally biased region" description="Low complexity" evidence="1">
    <location>
        <begin position="535"/>
        <end position="552"/>
    </location>
</feature>
<feature type="compositionally biased region" description="Low complexity" evidence="1">
    <location>
        <begin position="478"/>
        <end position="501"/>
    </location>
</feature>
<name>A0A383WIM7_TETOB</name>
<dbReference type="SUPFAM" id="SSF111331">
    <property type="entry name" value="NAD kinase/diacylglycerol kinase-like"/>
    <property type="match status" value="1"/>
</dbReference>
<dbReference type="Gene3D" id="2.60.200.40">
    <property type="match status" value="2"/>
</dbReference>
<feature type="domain" description="DAGKc" evidence="2">
    <location>
        <begin position="170"/>
        <end position="312"/>
    </location>
</feature>
<organism evidence="3 4">
    <name type="scientific">Tetradesmus obliquus</name>
    <name type="common">Green alga</name>
    <name type="synonym">Acutodesmus obliquus</name>
    <dbReference type="NCBI Taxonomy" id="3088"/>
    <lineage>
        <taxon>Eukaryota</taxon>
        <taxon>Viridiplantae</taxon>
        <taxon>Chlorophyta</taxon>
        <taxon>core chlorophytes</taxon>
        <taxon>Chlorophyceae</taxon>
        <taxon>CS clade</taxon>
        <taxon>Sphaeropleales</taxon>
        <taxon>Scenedesmaceae</taxon>
        <taxon>Tetradesmus</taxon>
    </lineage>
</organism>
<feature type="region of interest" description="Disordered" evidence="1">
    <location>
        <begin position="519"/>
        <end position="552"/>
    </location>
</feature>
<dbReference type="PANTHER" id="PTHR12358:SF54">
    <property type="entry name" value="SPHINGOSINE KINASE RELATED PROTEIN"/>
    <property type="match status" value="1"/>
</dbReference>
<protein>
    <recommendedName>
        <fullName evidence="2">DAGKc domain-containing protein</fullName>
    </recommendedName>
</protein>
<reference evidence="3 4" key="1">
    <citation type="submission" date="2016-10" db="EMBL/GenBank/DDBJ databases">
        <authorList>
            <person name="Cai Z."/>
        </authorList>
    </citation>
    <scope>NUCLEOTIDE SEQUENCE [LARGE SCALE GENOMIC DNA]</scope>
</reference>
<evidence type="ECO:0000313" key="3">
    <source>
        <dbReference type="EMBL" id="SZX76606.1"/>
    </source>
</evidence>
<dbReference type="GO" id="GO:0006665">
    <property type="term" value="P:sphingolipid metabolic process"/>
    <property type="evidence" value="ECO:0007669"/>
    <property type="project" value="UniProtKB-ARBA"/>
</dbReference>
<feature type="compositionally biased region" description="Basic residues" evidence="1">
    <location>
        <begin position="386"/>
        <end position="399"/>
    </location>
</feature>
<dbReference type="GO" id="GO:0016020">
    <property type="term" value="C:membrane"/>
    <property type="evidence" value="ECO:0007669"/>
    <property type="project" value="GOC"/>
</dbReference>
<feature type="compositionally biased region" description="Low complexity" evidence="1">
    <location>
        <begin position="368"/>
        <end position="385"/>
    </location>
</feature>
<evidence type="ECO:0000313" key="4">
    <source>
        <dbReference type="Proteomes" id="UP000256970"/>
    </source>
</evidence>
<feature type="region of interest" description="Disordered" evidence="1">
    <location>
        <begin position="368"/>
        <end position="405"/>
    </location>
</feature>
<feature type="compositionally biased region" description="Low complexity" evidence="1">
    <location>
        <begin position="692"/>
        <end position="723"/>
    </location>
</feature>
<dbReference type="AlphaFoldDB" id="A0A383WIM7"/>